<dbReference type="GO" id="GO:0006302">
    <property type="term" value="P:double-strand break repair"/>
    <property type="evidence" value="ECO:0007669"/>
    <property type="project" value="TreeGrafter"/>
</dbReference>
<dbReference type="Ensembl" id="ENSHHUT00000075508.1">
    <property type="protein sequence ID" value="ENSHHUP00000073099.1"/>
    <property type="gene ID" value="ENSHHUG00000042920.1"/>
</dbReference>
<dbReference type="GeneTree" id="ENSGT00390000010028"/>
<evidence type="ECO:0000256" key="5">
    <source>
        <dbReference type="ARBA" id="ARBA00022776"/>
    </source>
</evidence>
<keyword evidence="6" id="KW-0539">Nucleus</keyword>
<sequence>MLATAFILVNQAGQAARMSDETPQPVWADSTSQPRRRSVRLTSPNDNVPNSAPTDAVKRRITVRKIAPRKTQVNVPSEDHKENDQRLPEGSWKKSQFYTPGPAQVPPPKATMLSPILAPSPPCPQAAANPEDSAWSQKVRRSYTRLSLGDPSFESHQAVYSPSPQRRETLFGFEKLQTPQVLRKVEQFRVGPEASRSLCGVTSFTLLEGNNSAAAAPDPEPDVNIPGVAVVKEKRRRKKVPQIKLAELDDLAAKMNAEFEEAEGFELLVE</sequence>
<feature type="domain" description="Sororin C-terminal region" evidence="11">
    <location>
        <begin position="247"/>
        <end position="270"/>
    </location>
</feature>
<dbReference type="PANTHER" id="PTHR31092:SF2">
    <property type="entry name" value="SORORIN"/>
    <property type="match status" value="1"/>
</dbReference>
<dbReference type="InterPro" id="IPR057261">
    <property type="entry name" value="Sororin-like_M"/>
</dbReference>
<dbReference type="GO" id="GO:0051301">
    <property type="term" value="P:cell division"/>
    <property type="evidence" value="ECO:0007669"/>
    <property type="project" value="UniProtKB-KW"/>
</dbReference>
<evidence type="ECO:0000259" key="10">
    <source>
        <dbReference type="Pfam" id="PF09666"/>
    </source>
</evidence>
<dbReference type="GO" id="GO:0031536">
    <property type="term" value="P:positive regulation of exit from mitosis"/>
    <property type="evidence" value="ECO:0007669"/>
    <property type="project" value="TreeGrafter"/>
</dbReference>
<proteinExistence type="inferred from homology"/>
<dbReference type="GO" id="GO:0005694">
    <property type="term" value="C:chromosome"/>
    <property type="evidence" value="ECO:0007669"/>
    <property type="project" value="UniProtKB-SubCell"/>
</dbReference>
<evidence type="ECO:0000256" key="8">
    <source>
        <dbReference type="ARBA" id="ARBA00093465"/>
    </source>
</evidence>
<dbReference type="PANTHER" id="PTHR31092">
    <property type="entry name" value="SORORIN"/>
    <property type="match status" value="1"/>
</dbReference>
<dbReference type="GO" id="GO:0005634">
    <property type="term" value="C:nucleus"/>
    <property type="evidence" value="ECO:0007669"/>
    <property type="project" value="UniProtKB-SubCell"/>
</dbReference>
<protein>
    <submittedName>
        <fullName evidence="12">Cell division cycle associated 5</fullName>
    </submittedName>
</protein>
<dbReference type="Proteomes" id="UP000314982">
    <property type="component" value="Unassembled WGS sequence"/>
</dbReference>
<accession>A0A4W5QKZ9</accession>
<keyword evidence="5" id="KW-0498">Mitosis</keyword>
<evidence type="ECO:0000256" key="7">
    <source>
        <dbReference type="ARBA" id="ARBA00023306"/>
    </source>
</evidence>
<reference evidence="12" key="3">
    <citation type="submission" date="2025-09" db="UniProtKB">
        <authorList>
            <consortium name="Ensembl"/>
        </authorList>
    </citation>
    <scope>IDENTIFICATION</scope>
</reference>
<dbReference type="Pfam" id="PF25220">
    <property type="entry name" value="Sororin_C"/>
    <property type="match status" value="1"/>
</dbReference>
<comment type="similarity">
    <text evidence="8">Belongs to the sororin family.</text>
</comment>
<evidence type="ECO:0000256" key="4">
    <source>
        <dbReference type="ARBA" id="ARBA00022618"/>
    </source>
</evidence>
<name>A0A4W5QKZ9_9TELE</name>
<evidence type="ECO:0000256" key="6">
    <source>
        <dbReference type="ARBA" id="ARBA00023242"/>
    </source>
</evidence>
<keyword evidence="13" id="KW-1185">Reference proteome</keyword>
<keyword evidence="7" id="KW-0131">Cell cycle</keyword>
<feature type="compositionally biased region" description="Basic and acidic residues" evidence="9">
    <location>
        <begin position="77"/>
        <end position="87"/>
    </location>
</feature>
<dbReference type="AlphaFoldDB" id="A0A4W5QKZ9"/>
<feature type="compositionally biased region" description="Basic residues" evidence="9">
    <location>
        <begin position="59"/>
        <end position="68"/>
    </location>
</feature>
<dbReference type="STRING" id="62062.ENSHHUP00000073099"/>
<evidence type="ECO:0000256" key="1">
    <source>
        <dbReference type="ARBA" id="ARBA00004123"/>
    </source>
</evidence>
<organism evidence="12 13">
    <name type="scientific">Hucho hucho</name>
    <name type="common">huchen</name>
    <dbReference type="NCBI Taxonomy" id="62062"/>
    <lineage>
        <taxon>Eukaryota</taxon>
        <taxon>Metazoa</taxon>
        <taxon>Chordata</taxon>
        <taxon>Craniata</taxon>
        <taxon>Vertebrata</taxon>
        <taxon>Euteleostomi</taxon>
        <taxon>Actinopterygii</taxon>
        <taxon>Neopterygii</taxon>
        <taxon>Teleostei</taxon>
        <taxon>Protacanthopterygii</taxon>
        <taxon>Salmoniformes</taxon>
        <taxon>Salmonidae</taxon>
        <taxon>Salmoninae</taxon>
        <taxon>Hucho</taxon>
    </lineage>
</organism>
<dbReference type="InterPro" id="IPR057337">
    <property type="entry name" value="Sororin_C"/>
</dbReference>
<reference evidence="13" key="1">
    <citation type="submission" date="2018-06" db="EMBL/GenBank/DDBJ databases">
        <title>Genome assembly of Danube salmon.</title>
        <authorList>
            <person name="Macqueen D.J."/>
            <person name="Gundappa M.K."/>
        </authorList>
    </citation>
    <scope>NUCLEOTIDE SEQUENCE [LARGE SCALE GENOMIC DNA]</scope>
</reference>
<evidence type="ECO:0000256" key="9">
    <source>
        <dbReference type="SAM" id="MobiDB-lite"/>
    </source>
</evidence>
<reference evidence="12" key="2">
    <citation type="submission" date="2025-08" db="UniProtKB">
        <authorList>
            <consortium name="Ensembl"/>
        </authorList>
    </citation>
    <scope>IDENTIFICATION</scope>
</reference>
<evidence type="ECO:0000256" key="2">
    <source>
        <dbReference type="ARBA" id="ARBA00004286"/>
    </source>
</evidence>
<feature type="region of interest" description="Disordered" evidence="9">
    <location>
        <begin position="13"/>
        <end position="136"/>
    </location>
</feature>
<keyword evidence="3" id="KW-0158">Chromosome</keyword>
<dbReference type="InterPro" id="IPR018605">
    <property type="entry name" value="Sororin"/>
</dbReference>
<dbReference type="GO" id="GO:0007080">
    <property type="term" value="P:mitotic metaphase chromosome alignment"/>
    <property type="evidence" value="ECO:0007669"/>
    <property type="project" value="TreeGrafter"/>
</dbReference>
<feature type="compositionally biased region" description="Polar residues" evidence="9">
    <location>
        <begin position="40"/>
        <end position="53"/>
    </location>
</feature>
<evidence type="ECO:0000259" key="11">
    <source>
        <dbReference type="Pfam" id="PF25220"/>
    </source>
</evidence>
<comment type="subcellular location">
    <subcellularLocation>
        <location evidence="2">Chromosome</location>
    </subcellularLocation>
    <subcellularLocation>
        <location evidence="1">Nucleus</location>
    </subcellularLocation>
</comment>
<evidence type="ECO:0000313" key="13">
    <source>
        <dbReference type="Proteomes" id="UP000314982"/>
    </source>
</evidence>
<keyword evidence="4" id="KW-0132">Cell division</keyword>
<dbReference type="GO" id="GO:0007064">
    <property type="term" value="P:mitotic sister chromatid cohesion"/>
    <property type="evidence" value="ECO:0007669"/>
    <property type="project" value="TreeGrafter"/>
</dbReference>
<evidence type="ECO:0000256" key="3">
    <source>
        <dbReference type="ARBA" id="ARBA00022454"/>
    </source>
</evidence>
<evidence type="ECO:0000313" key="12">
    <source>
        <dbReference type="Ensembl" id="ENSHHUP00000073099.1"/>
    </source>
</evidence>
<feature type="domain" description="Sororin-like middle region" evidence="10">
    <location>
        <begin position="131"/>
        <end position="231"/>
    </location>
</feature>
<dbReference type="Pfam" id="PF09666">
    <property type="entry name" value="Sororin_middle"/>
    <property type="match status" value="1"/>
</dbReference>